<evidence type="ECO:0000259" key="1">
    <source>
        <dbReference type="Pfam" id="PF02954"/>
    </source>
</evidence>
<dbReference type="EMBL" id="UFWD01000001">
    <property type="protein sequence ID" value="SUY20967.1"/>
    <property type="molecule type" value="Genomic_DNA"/>
</dbReference>
<name>A0A381I5U3_CLODI</name>
<evidence type="ECO:0000313" key="2">
    <source>
        <dbReference type="EMBL" id="SUY20967.1"/>
    </source>
</evidence>
<dbReference type="SUPFAM" id="SSF46689">
    <property type="entry name" value="Homeodomain-like"/>
    <property type="match status" value="1"/>
</dbReference>
<dbReference type="InterPro" id="IPR009057">
    <property type="entry name" value="Homeodomain-like_sf"/>
</dbReference>
<proteinExistence type="predicted"/>
<sequence length="47" mass="5256">MMAYKIVDQIMISKAINKYGSITKAAEVIGIYPSTIHRKIKSGHIHV</sequence>
<dbReference type="InterPro" id="IPR002197">
    <property type="entry name" value="HTH_Fis"/>
</dbReference>
<gene>
    <name evidence="2" type="ORF">NCTC13307_00433</name>
</gene>
<accession>A0A381I5U3</accession>
<dbReference type="AlphaFoldDB" id="A0A381I5U3"/>
<dbReference type="Pfam" id="PF02954">
    <property type="entry name" value="HTH_8"/>
    <property type="match status" value="1"/>
</dbReference>
<organism evidence="2">
    <name type="scientific">Clostridioides difficile</name>
    <name type="common">Peptoclostridium difficile</name>
    <dbReference type="NCBI Taxonomy" id="1496"/>
    <lineage>
        <taxon>Bacteria</taxon>
        <taxon>Bacillati</taxon>
        <taxon>Bacillota</taxon>
        <taxon>Clostridia</taxon>
        <taxon>Peptostreptococcales</taxon>
        <taxon>Peptostreptococcaceae</taxon>
        <taxon>Clostridioides</taxon>
    </lineage>
</organism>
<feature type="domain" description="DNA binding HTH" evidence="1">
    <location>
        <begin position="7"/>
        <end position="41"/>
    </location>
</feature>
<dbReference type="GO" id="GO:0043565">
    <property type="term" value="F:sequence-specific DNA binding"/>
    <property type="evidence" value="ECO:0007669"/>
    <property type="project" value="InterPro"/>
</dbReference>
<reference evidence="2" key="1">
    <citation type="submission" date="2018-06" db="EMBL/GenBank/DDBJ databases">
        <authorList>
            <consortium name="Pathogen Informatics"/>
            <person name="Doyle S."/>
        </authorList>
    </citation>
    <scope>NUCLEOTIDE SEQUENCE</scope>
    <source>
        <strain evidence="2">NCTC13307</strain>
    </source>
</reference>
<dbReference type="Gene3D" id="1.10.10.60">
    <property type="entry name" value="Homeodomain-like"/>
    <property type="match status" value="1"/>
</dbReference>
<protein>
    <submittedName>
        <fullName evidence="2">Sigma-54-dependent transcriptional regulator</fullName>
    </submittedName>
</protein>